<accession>A0A4S5BK50</accession>
<dbReference type="OrthoDB" id="9878728at2"/>
<name>A0A4S5BK50_9ACTN</name>
<evidence type="ECO:0000313" key="1">
    <source>
        <dbReference type="EMBL" id="THJ31313.1"/>
    </source>
</evidence>
<reference evidence="1 2" key="1">
    <citation type="submission" date="2019-04" db="EMBL/GenBank/DDBJ databases">
        <title>Draft genome sequences for three unisolated Alnus-infective Frankia Sp+ strains, AgTrS, AiOr and AvVan, the first sequenced Frankia strains able to sporulate in-planta.</title>
        <authorList>
            <person name="Bethencourt L."/>
            <person name="Vautrin F."/>
            <person name="Taib N."/>
            <person name="Dubost A."/>
            <person name="Castro-Garcia L."/>
            <person name="Imbaud O."/>
            <person name="Abrouk D."/>
            <person name="Fournier P."/>
            <person name="Briolay J."/>
            <person name="Nguyen A."/>
            <person name="Normand P."/>
            <person name="Fernandez M.P."/>
            <person name="Brochier-Armanet C."/>
            <person name="Herrera-Belaroussi A."/>
        </authorList>
    </citation>
    <scope>NUCLEOTIDE SEQUENCE [LARGE SCALE GENOMIC DNA]</scope>
    <source>
        <strain evidence="1 2">AvVan</strain>
    </source>
</reference>
<dbReference type="AlphaFoldDB" id="A0A4S5BK50"/>
<proteinExistence type="predicted"/>
<keyword evidence="2" id="KW-1185">Reference proteome</keyword>
<organism evidence="1 2">
    <name type="scientific">Candidatus Frankia alpina</name>
    <dbReference type="NCBI Taxonomy" id="2699483"/>
    <lineage>
        <taxon>Bacteria</taxon>
        <taxon>Bacillati</taxon>
        <taxon>Actinomycetota</taxon>
        <taxon>Actinomycetes</taxon>
        <taxon>Frankiales</taxon>
        <taxon>Frankiaceae</taxon>
        <taxon>Frankia</taxon>
    </lineage>
</organism>
<dbReference type="EMBL" id="SSXH01000962">
    <property type="protein sequence ID" value="THJ31313.1"/>
    <property type="molecule type" value="Genomic_DNA"/>
</dbReference>
<dbReference type="RefSeq" id="WP_136449637.1">
    <property type="nucleotide sequence ID" value="NZ_CADCWT010000053.1"/>
</dbReference>
<gene>
    <name evidence="1" type="ORF">E7Y31_22370</name>
</gene>
<dbReference type="Proteomes" id="UP000305282">
    <property type="component" value="Unassembled WGS sequence"/>
</dbReference>
<evidence type="ECO:0000313" key="2">
    <source>
        <dbReference type="Proteomes" id="UP000305282"/>
    </source>
</evidence>
<sequence>MTRQGIAGDGDEGIVSPLVDLDGLGLDALRSSNDPDIIGMVRFFVEKCEQQAAYGGFKVGRQD</sequence>
<comment type="caution">
    <text evidence="1">The sequence shown here is derived from an EMBL/GenBank/DDBJ whole genome shotgun (WGS) entry which is preliminary data.</text>
</comment>
<protein>
    <submittedName>
        <fullName evidence="1">Uncharacterized protein</fullName>
    </submittedName>
</protein>